<dbReference type="GO" id="GO:0140007">
    <property type="term" value="C:KICSTOR complex"/>
    <property type="evidence" value="ECO:0007669"/>
    <property type="project" value="TreeGrafter"/>
</dbReference>
<dbReference type="GO" id="GO:0015629">
    <property type="term" value="C:actin cytoskeleton"/>
    <property type="evidence" value="ECO:0007669"/>
    <property type="project" value="InterPro"/>
</dbReference>
<name>A0A8C4QMR4_EPTBU</name>
<dbReference type="GO" id="GO:0034198">
    <property type="term" value="P:cellular response to amino acid starvation"/>
    <property type="evidence" value="ECO:0007669"/>
    <property type="project" value="TreeGrafter"/>
</dbReference>
<dbReference type="GO" id="GO:0051015">
    <property type="term" value="F:actin filament binding"/>
    <property type="evidence" value="ECO:0007669"/>
    <property type="project" value="TreeGrafter"/>
</dbReference>
<proteinExistence type="predicted"/>
<dbReference type="InterPro" id="IPR029982">
    <property type="entry name" value="Kptn"/>
</dbReference>
<accession>A0A8C4QMR4</accession>
<dbReference type="GO" id="GO:0007015">
    <property type="term" value="P:actin filament organization"/>
    <property type="evidence" value="ECO:0007669"/>
    <property type="project" value="InterPro"/>
</dbReference>
<protein>
    <submittedName>
        <fullName evidence="1">Uncharacterized protein</fullName>
    </submittedName>
</protein>
<evidence type="ECO:0000313" key="1">
    <source>
        <dbReference type="Ensembl" id="ENSEBUP00000017788.1"/>
    </source>
</evidence>
<dbReference type="PANTHER" id="PTHR15435:SF2">
    <property type="entry name" value="KICSTOR COMPLEX PROTEIN KAPTIN"/>
    <property type="match status" value="1"/>
</dbReference>
<evidence type="ECO:0000313" key="2">
    <source>
        <dbReference type="Proteomes" id="UP000694388"/>
    </source>
</evidence>
<dbReference type="GO" id="GO:1904262">
    <property type="term" value="P:negative regulation of TORC1 signaling"/>
    <property type="evidence" value="ECO:0007669"/>
    <property type="project" value="TreeGrafter"/>
</dbReference>
<reference evidence="1" key="2">
    <citation type="submission" date="2025-09" db="UniProtKB">
        <authorList>
            <consortium name="Ensembl"/>
        </authorList>
    </citation>
    <scope>IDENTIFICATION</scope>
</reference>
<sequence>MDPQPSCPFIEDNYVRLTSQSNVFGLAPIERMDGKAEVLVVTLKGNVIGVGYGRSSGRLRGVARQLPLLTSPVRFIVSIDAFNKLDPQQGLVVGIAFHKFGKGKLCVIQQLADLT</sequence>
<dbReference type="Proteomes" id="UP000694388">
    <property type="component" value="Unplaced"/>
</dbReference>
<dbReference type="AlphaFoldDB" id="A0A8C4QMR4"/>
<dbReference type="PANTHER" id="PTHR15435">
    <property type="entry name" value="KICSTOR COMPLEX PROTEIN KAPTIN"/>
    <property type="match status" value="1"/>
</dbReference>
<organism evidence="1 2">
    <name type="scientific">Eptatretus burgeri</name>
    <name type="common">Inshore hagfish</name>
    <dbReference type="NCBI Taxonomy" id="7764"/>
    <lineage>
        <taxon>Eukaryota</taxon>
        <taxon>Metazoa</taxon>
        <taxon>Chordata</taxon>
        <taxon>Craniata</taxon>
        <taxon>Vertebrata</taxon>
        <taxon>Cyclostomata</taxon>
        <taxon>Myxini</taxon>
        <taxon>Myxiniformes</taxon>
        <taxon>Myxinidae</taxon>
        <taxon>Eptatretinae</taxon>
        <taxon>Eptatretus</taxon>
    </lineage>
</organism>
<dbReference type="GO" id="GO:0030027">
    <property type="term" value="C:lamellipodium"/>
    <property type="evidence" value="ECO:0007669"/>
    <property type="project" value="TreeGrafter"/>
</dbReference>
<reference evidence="1" key="1">
    <citation type="submission" date="2025-08" db="UniProtKB">
        <authorList>
            <consortium name="Ensembl"/>
        </authorList>
    </citation>
    <scope>IDENTIFICATION</scope>
</reference>
<dbReference type="Ensembl" id="ENSEBUT00000018364.1">
    <property type="protein sequence ID" value="ENSEBUP00000017788.1"/>
    <property type="gene ID" value="ENSEBUG00000011119.1"/>
</dbReference>
<keyword evidence="2" id="KW-1185">Reference proteome</keyword>